<feature type="compositionally biased region" description="Polar residues" evidence="9">
    <location>
        <begin position="111"/>
        <end position="121"/>
    </location>
</feature>
<dbReference type="PANTHER" id="PTHR22883">
    <property type="entry name" value="ZINC FINGER DHHC DOMAIN CONTAINING PROTEIN"/>
    <property type="match status" value="1"/>
</dbReference>
<dbReference type="VEuPathDB" id="TriTrypDB:LmxM.23.1430"/>
<evidence type="ECO:0000259" key="10">
    <source>
        <dbReference type="Pfam" id="PF01529"/>
    </source>
</evidence>
<keyword evidence="12" id="KW-1185">Reference proteome</keyword>
<comment type="domain">
    <text evidence="8">The DHHC domain is required for palmitoyltransferase activity.</text>
</comment>
<dbReference type="PROSITE" id="PS50216">
    <property type="entry name" value="DHHC"/>
    <property type="match status" value="1"/>
</dbReference>
<dbReference type="KEGG" id="lmi:LMXM_23_1430"/>
<dbReference type="GO" id="GO:0005794">
    <property type="term" value="C:Golgi apparatus"/>
    <property type="evidence" value="ECO:0007669"/>
    <property type="project" value="TreeGrafter"/>
</dbReference>
<evidence type="ECO:0000256" key="8">
    <source>
        <dbReference type="RuleBase" id="RU079119"/>
    </source>
</evidence>
<keyword evidence="2 8" id="KW-0808">Transferase</keyword>
<dbReference type="GO" id="GO:0005783">
    <property type="term" value="C:endoplasmic reticulum"/>
    <property type="evidence" value="ECO:0007669"/>
    <property type="project" value="TreeGrafter"/>
</dbReference>
<comment type="similarity">
    <text evidence="7">Belongs to the DHHC palmitoyltransferase family. PFA5 subfamily.</text>
</comment>
<dbReference type="OMA" id="WSYYAVI"/>
<dbReference type="GO" id="GO:0006612">
    <property type="term" value="P:protein targeting to membrane"/>
    <property type="evidence" value="ECO:0007669"/>
    <property type="project" value="TreeGrafter"/>
</dbReference>
<keyword evidence="6 8" id="KW-0012">Acyltransferase</keyword>
<comment type="subcellular location">
    <subcellularLocation>
        <location evidence="1">Membrane</location>
        <topology evidence="1">Multi-pass membrane protein</topology>
    </subcellularLocation>
</comment>
<feature type="compositionally biased region" description="Polar residues" evidence="9">
    <location>
        <begin position="181"/>
        <end position="192"/>
    </location>
</feature>
<feature type="transmembrane region" description="Helical" evidence="8">
    <location>
        <begin position="38"/>
        <end position="65"/>
    </location>
</feature>
<comment type="catalytic activity">
    <reaction evidence="8">
        <text>L-cysteinyl-[protein] + hexadecanoyl-CoA = S-hexadecanoyl-L-cysteinyl-[protein] + CoA</text>
        <dbReference type="Rhea" id="RHEA:36683"/>
        <dbReference type="Rhea" id="RHEA-COMP:10131"/>
        <dbReference type="Rhea" id="RHEA-COMP:11032"/>
        <dbReference type="ChEBI" id="CHEBI:29950"/>
        <dbReference type="ChEBI" id="CHEBI:57287"/>
        <dbReference type="ChEBI" id="CHEBI:57379"/>
        <dbReference type="ChEBI" id="CHEBI:74151"/>
        <dbReference type="EC" id="2.3.1.225"/>
    </reaction>
</comment>
<name>E9AWG3_LEIMU</name>
<evidence type="ECO:0000256" key="4">
    <source>
        <dbReference type="ARBA" id="ARBA00022989"/>
    </source>
</evidence>
<dbReference type="Pfam" id="PF01529">
    <property type="entry name" value="DHHC"/>
    <property type="match status" value="1"/>
</dbReference>
<evidence type="ECO:0000313" key="11">
    <source>
        <dbReference type="EMBL" id="CBZ27299.1"/>
    </source>
</evidence>
<dbReference type="RefSeq" id="XP_003875785.1">
    <property type="nucleotide sequence ID" value="XM_003875736.1"/>
</dbReference>
<keyword evidence="5 8" id="KW-0472">Membrane</keyword>
<dbReference type="InterPro" id="IPR039859">
    <property type="entry name" value="PFA4/ZDH16/20/ERF2-like"/>
</dbReference>
<reference evidence="11 12" key="1">
    <citation type="journal article" date="2011" name="Genome Res.">
        <title>Chromosome and gene copy number variation allow major structural change between species and strains of Leishmania.</title>
        <authorList>
            <person name="Rogers M.B."/>
            <person name="Hilley J.D."/>
            <person name="Dickens N.J."/>
            <person name="Wilkes J."/>
            <person name="Bates P.A."/>
            <person name="Depledge D.P."/>
            <person name="Harris D."/>
            <person name="Her Y."/>
            <person name="Herzyk P."/>
            <person name="Imamura H."/>
            <person name="Otto T.D."/>
            <person name="Sanders M."/>
            <person name="Seeger K."/>
            <person name="Dujardin J.C."/>
            <person name="Berriman M."/>
            <person name="Smith D.F."/>
            <person name="Hertz-Fowler C."/>
            <person name="Mottram J.C."/>
        </authorList>
    </citation>
    <scope>NUCLEOTIDE SEQUENCE [LARGE SCALE GENOMIC DNA]</scope>
    <source>
        <strain evidence="11 12">MHOM/GT/2001/U1103</strain>
    </source>
</reference>
<sequence>MMCCGYCTPVVVAIIIMVLALASDAYSIYLITVHRRDAWRVIVCIVVFILTTIMGLLVLWSYYAVIFGSPGFVPRDPWAHPPVYAGPSLRPKGGVEQAFAQQRNHGPPHQQLHQPGSQQPHAGSPSSRKTRSSSLPGVNRPQTANNVLSLPPFDDTGVASPPRTGHSKSPPVSASVAKADNGTSTTLSTAGNTGALRGGDGSDAIVVRVDEASPTHFQHGRPAGYFPASLSESPEQQQQQYPNPPTTLNPYTVTTLERNGRLRFCYACQLYKPDGAHHCSVCGRCVYNFDHHCPFVNNCVGRNNYKLFIIFLLYSSVGATLGGCLMLVTIFAVDTDAFMNKLIWVAVPALDLILGISLVMFYTQHRFLLINGKSTLESLIEAEREPCSGACCGCKQPRVSPEQKEYAAQRRKERIERHQRTLLGKESPCWRRYAPLPVRTDDAADDTVSGMV</sequence>
<evidence type="ECO:0000256" key="5">
    <source>
        <dbReference type="ARBA" id="ARBA00023136"/>
    </source>
</evidence>
<proteinExistence type="inferred from homology"/>
<dbReference type="OrthoDB" id="331948at2759"/>
<evidence type="ECO:0000256" key="6">
    <source>
        <dbReference type="ARBA" id="ARBA00023315"/>
    </source>
</evidence>
<dbReference type="GO" id="GO:0019706">
    <property type="term" value="F:protein-cysteine S-palmitoyltransferase activity"/>
    <property type="evidence" value="ECO:0007669"/>
    <property type="project" value="UniProtKB-EC"/>
</dbReference>
<dbReference type="GeneID" id="13454434"/>
<evidence type="ECO:0000256" key="1">
    <source>
        <dbReference type="ARBA" id="ARBA00004141"/>
    </source>
</evidence>
<dbReference type="EC" id="2.3.1.225" evidence="8"/>
<protein>
    <recommendedName>
        <fullName evidence="8">Palmitoyltransferase</fullName>
        <ecNumber evidence="8">2.3.1.225</ecNumber>
    </recommendedName>
</protein>
<feature type="region of interest" description="Disordered" evidence="9">
    <location>
        <begin position="213"/>
        <end position="248"/>
    </location>
</feature>
<dbReference type="AlphaFoldDB" id="E9AWG3"/>
<evidence type="ECO:0000256" key="3">
    <source>
        <dbReference type="ARBA" id="ARBA00022692"/>
    </source>
</evidence>
<feature type="domain" description="Palmitoyltransferase DHHC" evidence="10">
    <location>
        <begin position="260"/>
        <end position="377"/>
    </location>
</feature>
<gene>
    <name evidence="11" type="ORF">LMXM_23_1430</name>
</gene>
<evidence type="ECO:0000256" key="2">
    <source>
        <dbReference type="ARBA" id="ARBA00022679"/>
    </source>
</evidence>
<evidence type="ECO:0000313" key="12">
    <source>
        <dbReference type="Proteomes" id="UP000007259"/>
    </source>
</evidence>
<dbReference type="PANTHER" id="PTHR22883:SF23">
    <property type="entry name" value="PALMITOYLTRANSFERASE ZDHHC6"/>
    <property type="match status" value="1"/>
</dbReference>
<dbReference type="EMBL" id="FR799576">
    <property type="protein sequence ID" value="CBZ27299.1"/>
    <property type="molecule type" value="Genomic_DNA"/>
</dbReference>
<evidence type="ECO:0000256" key="7">
    <source>
        <dbReference type="ARBA" id="ARBA00038298"/>
    </source>
</evidence>
<dbReference type="InterPro" id="IPR001594">
    <property type="entry name" value="Palmitoyltrfase_DHHC"/>
</dbReference>
<feature type="transmembrane region" description="Helical" evidence="8">
    <location>
        <begin position="307"/>
        <end position="331"/>
    </location>
</feature>
<dbReference type="GO" id="GO:0016020">
    <property type="term" value="C:membrane"/>
    <property type="evidence" value="ECO:0007669"/>
    <property type="project" value="UniProtKB-SubCell"/>
</dbReference>
<keyword evidence="3 8" id="KW-0812">Transmembrane</keyword>
<organism evidence="11 12">
    <name type="scientific">Leishmania mexicana (strain MHOM/GT/2001/U1103)</name>
    <dbReference type="NCBI Taxonomy" id="929439"/>
    <lineage>
        <taxon>Eukaryota</taxon>
        <taxon>Discoba</taxon>
        <taxon>Euglenozoa</taxon>
        <taxon>Kinetoplastea</taxon>
        <taxon>Metakinetoplastina</taxon>
        <taxon>Trypanosomatida</taxon>
        <taxon>Trypanosomatidae</taxon>
        <taxon>Leishmaniinae</taxon>
        <taxon>Leishmania</taxon>
    </lineage>
</organism>
<feature type="transmembrane region" description="Helical" evidence="8">
    <location>
        <begin position="343"/>
        <end position="363"/>
    </location>
</feature>
<dbReference type="Proteomes" id="UP000007259">
    <property type="component" value="Chromosome 23"/>
</dbReference>
<accession>E9AWG3</accession>
<feature type="region of interest" description="Disordered" evidence="9">
    <location>
        <begin position="102"/>
        <end position="199"/>
    </location>
</feature>
<dbReference type="PhylomeDB" id="E9AWG3"/>
<keyword evidence="4 8" id="KW-1133">Transmembrane helix</keyword>
<evidence type="ECO:0000256" key="9">
    <source>
        <dbReference type="SAM" id="MobiDB-lite"/>
    </source>
</evidence>